<organism evidence="2 3">
    <name type="scientific">Aureimonas endophytica</name>
    <dbReference type="NCBI Taxonomy" id="2027858"/>
    <lineage>
        <taxon>Bacteria</taxon>
        <taxon>Pseudomonadati</taxon>
        <taxon>Pseudomonadota</taxon>
        <taxon>Alphaproteobacteria</taxon>
        <taxon>Hyphomicrobiales</taxon>
        <taxon>Aurantimonadaceae</taxon>
        <taxon>Aureimonas</taxon>
    </lineage>
</organism>
<gene>
    <name evidence="2" type="ORF">GCM10011390_03090</name>
</gene>
<dbReference type="RefSeq" id="WP_188906463.1">
    <property type="nucleotide sequence ID" value="NZ_BMIQ01000001.1"/>
</dbReference>
<protein>
    <recommendedName>
        <fullName evidence="4">Cu/Ag efflux protein CusF</fullName>
    </recommendedName>
</protein>
<evidence type="ECO:0000313" key="2">
    <source>
        <dbReference type="EMBL" id="GGD87752.1"/>
    </source>
</evidence>
<keyword evidence="3" id="KW-1185">Reference proteome</keyword>
<dbReference type="AlphaFoldDB" id="A0A916ZCD9"/>
<sequence length="94" mass="10242">MKTFTKLALATLVACAAALPAVAAEYTKGEVTKVDEKAKKVTIKHEELKNLEMPAMTMVFVVPDEATFKKASVGKKIEFVAEKVKGKMTVVEIK</sequence>
<dbReference type="Gene3D" id="2.40.50.320">
    <property type="entry name" value="Copper binding periplasmic protein CusF"/>
    <property type="match status" value="1"/>
</dbReference>
<comment type="caution">
    <text evidence="2">The sequence shown here is derived from an EMBL/GenBank/DDBJ whole genome shotgun (WGS) entry which is preliminary data.</text>
</comment>
<dbReference type="Pfam" id="PF11604">
    <property type="entry name" value="CusF_Ec"/>
    <property type="match status" value="1"/>
</dbReference>
<evidence type="ECO:0000313" key="3">
    <source>
        <dbReference type="Proteomes" id="UP000644699"/>
    </source>
</evidence>
<dbReference type="InterPro" id="IPR042230">
    <property type="entry name" value="CusF_sf"/>
</dbReference>
<evidence type="ECO:0000256" key="1">
    <source>
        <dbReference type="SAM" id="SignalP"/>
    </source>
</evidence>
<evidence type="ECO:0008006" key="4">
    <source>
        <dbReference type="Google" id="ProtNLM"/>
    </source>
</evidence>
<keyword evidence="1" id="KW-0732">Signal</keyword>
<feature type="chain" id="PRO_5038047380" description="Cu/Ag efflux protein CusF" evidence="1">
    <location>
        <begin position="24"/>
        <end position="94"/>
    </location>
</feature>
<dbReference type="Proteomes" id="UP000644699">
    <property type="component" value="Unassembled WGS sequence"/>
</dbReference>
<feature type="signal peptide" evidence="1">
    <location>
        <begin position="1"/>
        <end position="23"/>
    </location>
</feature>
<dbReference type="EMBL" id="BMIQ01000001">
    <property type="protein sequence ID" value="GGD87752.1"/>
    <property type="molecule type" value="Genomic_DNA"/>
</dbReference>
<dbReference type="InterPro" id="IPR021647">
    <property type="entry name" value="CusF_Ec"/>
</dbReference>
<accession>A0A916ZCD9</accession>
<reference evidence="2" key="2">
    <citation type="submission" date="2020-09" db="EMBL/GenBank/DDBJ databases">
        <authorList>
            <person name="Sun Q."/>
            <person name="Zhou Y."/>
        </authorList>
    </citation>
    <scope>NUCLEOTIDE SEQUENCE</scope>
    <source>
        <strain evidence="2">CGMCC 1.15367</strain>
    </source>
</reference>
<name>A0A916ZCD9_9HYPH</name>
<reference evidence="2" key="1">
    <citation type="journal article" date="2014" name="Int. J. Syst. Evol. Microbiol.">
        <title>Complete genome sequence of Corynebacterium casei LMG S-19264T (=DSM 44701T), isolated from a smear-ripened cheese.</title>
        <authorList>
            <consortium name="US DOE Joint Genome Institute (JGI-PGF)"/>
            <person name="Walter F."/>
            <person name="Albersmeier A."/>
            <person name="Kalinowski J."/>
            <person name="Ruckert C."/>
        </authorList>
    </citation>
    <scope>NUCLEOTIDE SEQUENCE</scope>
    <source>
        <strain evidence="2">CGMCC 1.15367</strain>
    </source>
</reference>
<proteinExistence type="predicted"/>